<dbReference type="RefSeq" id="WP_132280714.1">
    <property type="nucleotide sequence ID" value="NZ_JAOBST010000032.1"/>
</dbReference>
<feature type="transmembrane region" description="Helical" evidence="6">
    <location>
        <begin position="342"/>
        <end position="360"/>
    </location>
</feature>
<evidence type="ECO:0000256" key="2">
    <source>
        <dbReference type="ARBA" id="ARBA00022448"/>
    </source>
</evidence>
<dbReference type="GO" id="GO:0005886">
    <property type="term" value="C:plasma membrane"/>
    <property type="evidence" value="ECO:0007669"/>
    <property type="project" value="UniProtKB-SubCell"/>
</dbReference>
<dbReference type="InterPro" id="IPR036259">
    <property type="entry name" value="MFS_trans_sf"/>
</dbReference>
<feature type="transmembrane region" description="Helical" evidence="6">
    <location>
        <begin position="380"/>
        <end position="400"/>
    </location>
</feature>
<feature type="transmembrane region" description="Helical" evidence="6">
    <location>
        <begin position="210"/>
        <end position="229"/>
    </location>
</feature>
<evidence type="ECO:0000256" key="4">
    <source>
        <dbReference type="ARBA" id="ARBA00022989"/>
    </source>
</evidence>
<feature type="transmembrane region" description="Helical" evidence="6">
    <location>
        <begin position="78"/>
        <end position="97"/>
    </location>
</feature>
<feature type="transmembrane region" description="Helical" evidence="6">
    <location>
        <begin position="137"/>
        <end position="156"/>
    </location>
</feature>
<feature type="transmembrane region" description="Helical" evidence="6">
    <location>
        <begin position="103"/>
        <end position="125"/>
    </location>
</feature>
<dbReference type="CDD" id="cd06174">
    <property type="entry name" value="MFS"/>
    <property type="match status" value="1"/>
</dbReference>
<feature type="transmembrane region" description="Helical" evidence="6">
    <location>
        <begin position="48"/>
        <end position="66"/>
    </location>
</feature>
<keyword evidence="5 6" id="KW-0472">Membrane</keyword>
<dbReference type="InterPro" id="IPR020846">
    <property type="entry name" value="MFS_dom"/>
</dbReference>
<protein>
    <submittedName>
        <fullName evidence="8">MFS transporter</fullName>
    </submittedName>
</protein>
<dbReference type="Pfam" id="PF07690">
    <property type="entry name" value="MFS_1"/>
    <property type="match status" value="1"/>
</dbReference>
<dbReference type="Proteomes" id="UP000295710">
    <property type="component" value="Unassembled WGS sequence"/>
</dbReference>
<dbReference type="EMBL" id="SMMX01000022">
    <property type="protein sequence ID" value="TDA20395.1"/>
    <property type="molecule type" value="Genomic_DNA"/>
</dbReference>
<feature type="transmembrane region" description="Helical" evidence="6">
    <location>
        <begin position="307"/>
        <end position="330"/>
    </location>
</feature>
<comment type="subcellular location">
    <subcellularLocation>
        <location evidence="1">Cell membrane</location>
        <topology evidence="1">Multi-pass membrane protein</topology>
    </subcellularLocation>
</comment>
<keyword evidence="3 6" id="KW-0812">Transmembrane</keyword>
<evidence type="ECO:0000256" key="6">
    <source>
        <dbReference type="SAM" id="Phobius"/>
    </source>
</evidence>
<comment type="caution">
    <text evidence="8">The sequence shown here is derived from an EMBL/GenBank/DDBJ whole genome shotgun (WGS) entry which is preliminary data.</text>
</comment>
<dbReference type="PANTHER" id="PTHR23528">
    <property type="match status" value="1"/>
</dbReference>
<keyword evidence="4 6" id="KW-1133">Transmembrane helix</keyword>
<evidence type="ECO:0000313" key="9">
    <source>
        <dbReference type="Proteomes" id="UP000295710"/>
    </source>
</evidence>
<feature type="domain" description="Major facilitator superfamily (MFS) profile" evidence="7">
    <location>
        <begin position="1"/>
        <end position="404"/>
    </location>
</feature>
<evidence type="ECO:0000256" key="3">
    <source>
        <dbReference type="ARBA" id="ARBA00022692"/>
    </source>
</evidence>
<keyword evidence="9" id="KW-1185">Reference proteome</keyword>
<keyword evidence="2" id="KW-0813">Transport</keyword>
<feature type="transmembrane region" description="Helical" evidence="6">
    <location>
        <begin position="235"/>
        <end position="255"/>
    </location>
</feature>
<dbReference type="Gene3D" id="1.20.1250.20">
    <property type="entry name" value="MFS general substrate transporter like domains"/>
    <property type="match status" value="2"/>
</dbReference>
<feature type="transmembrane region" description="Helical" evidence="6">
    <location>
        <begin position="10"/>
        <end position="28"/>
    </location>
</feature>
<dbReference type="PROSITE" id="PS50850">
    <property type="entry name" value="MFS"/>
    <property type="match status" value="1"/>
</dbReference>
<dbReference type="SUPFAM" id="SSF103473">
    <property type="entry name" value="MFS general substrate transporter"/>
    <property type="match status" value="1"/>
</dbReference>
<proteinExistence type="predicted"/>
<dbReference type="InterPro" id="IPR011701">
    <property type="entry name" value="MFS"/>
</dbReference>
<evidence type="ECO:0000313" key="8">
    <source>
        <dbReference type="EMBL" id="TDA20395.1"/>
    </source>
</evidence>
<dbReference type="GO" id="GO:0022857">
    <property type="term" value="F:transmembrane transporter activity"/>
    <property type="evidence" value="ECO:0007669"/>
    <property type="project" value="InterPro"/>
</dbReference>
<dbReference type="AlphaFoldDB" id="A0A4R4FA69"/>
<evidence type="ECO:0000259" key="7">
    <source>
        <dbReference type="PROSITE" id="PS50850"/>
    </source>
</evidence>
<organism evidence="8 9">
    <name type="scientific">Extibacter muris</name>
    <dbReference type="NCBI Taxonomy" id="1796622"/>
    <lineage>
        <taxon>Bacteria</taxon>
        <taxon>Bacillati</taxon>
        <taxon>Bacillota</taxon>
        <taxon>Clostridia</taxon>
        <taxon>Lachnospirales</taxon>
        <taxon>Lachnospiraceae</taxon>
        <taxon>Extibacter</taxon>
    </lineage>
</organism>
<evidence type="ECO:0000256" key="5">
    <source>
        <dbReference type="ARBA" id="ARBA00023136"/>
    </source>
</evidence>
<evidence type="ECO:0000256" key="1">
    <source>
        <dbReference type="ARBA" id="ARBA00004651"/>
    </source>
</evidence>
<sequence length="426" mass="46444">MEKGKKRNKWVTFMIICMTCGIITELPYLRWALYEPLREALGQSNTQFGMSMSLFGALAAILYIPGGWIADRISHRKLFAASATGCGILGIWLSTMPSFSSTMIIHGLWAITNIGMFWPAMTKAVSLLEEKEGQGKIFGLFEGVRGVFVLVMWLGLMQVFERMGGIRAVILALAILSIICGVISFLFMADNTGQGTSSDTSVMKDMVTALKTPSAWLVAGVIFTIYAAYSSSSYMQAYGQNILGMSAVAAGYVGILRKDVIRLVAAPLSGFISEKMGGRCTLLIGIFDIMFIVSLLALLGIPVGVEYTVITVVIMVVSSFAIYGMRGMYYAIIGEIGTPKKIYGAVAGFAMFIGFLPDAFNATLCGHWLDTYEGAQGYRYIFIYMLITIVVCLVLVGILLRYIKKNKAQIEANQKEMANETEGGNA</sequence>
<name>A0A4R4FA69_9FIRM</name>
<feature type="transmembrane region" description="Helical" evidence="6">
    <location>
        <begin position="168"/>
        <end position="189"/>
    </location>
</feature>
<gene>
    <name evidence="8" type="ORF">E1963_17270</name>
</gene>
<accession>A0A4R4FA69</accession>
<dbReference type="PANTHER" id="PTHR23528:SF1">
    <property type="entry name" value="MAJOR FACILITATOR SUPERFAMILY (MFS) PROFILE DOMAIN-CONTAINING PROTEIN"/>
    <property type="match status" value="1"/>
</dbReference>
<feature type="transmembrane region" description="Helical" evidence="6">
    <location>
        <begin position="276"/>
        <end position="301"/>
    </location>
</feature>
<reference evidence="8 9" key="1">
    <citation type="journal article" date="2016" name="Nat. Microbiol.">
        <title>The Mouse Intestinal Bacterial Collection (miBC) provides host-specific insight into cultured diversity and functional potential of the gut microbiota.</title>
        <authorList>
            <person name="Lagkouvardos I."/>
            <person name="Pukall R."/>
            <person name="Abt B."/>
            <person name="Foesel B.U."/>
            <person name="Meier-Kolthoff J.P."/>
            <person name="Kumar N."/>
            <person name="Bresciani A."/>
            <person name="Martinez I."/>
            <person name="Just S."/>
            <person name="Ziegler C."/>
            <person name="Brugiroux S."/>
            <person name="Garzetti D."/>
            <person name="Wenning M."/>
            <person name="Bui T.P."/>
            <person name="Wang J."/>
            <person name="Hugenholtz F."/>
            <person name="Plugge C.M."/>
            <person name="Peterson D.A."/>
            <person name="Hornef M.W."/>
            <person name="Baines J.F."/>
            <person name="Smidt H."/>
            <person name="Walter J."/>
            <person name="Kristiansen K."/>
            <person name="Nielsen H.B."/>
            <person name="Haller D."/>
            <person name="Overmann J."/>
            <person name="Stecher B."/>
            <person name="Clavel T."/>
        </authorList>
    </citation>
    <scope>NUCLEOTIDE SEQUENCE [LARGE SCALE GENOMIC DNA]</scope>
    <source>
        <strain evidence="8 9">DSM 28560</strain>
    </source>
</reference>